<keyword evidence="1" id="KW-0732">Signal</keyword>
<evidence type="ECO:0000313" key="2">
    <source>
        <dbReference type="EMBL" id="WSB66876.1"/>
    </source>
</evidence>
<evidence type="ECO:0000313" key="3">
    <source>
        <dbReference type="Proteomes" id="UP001344251"/>
    </source>
</evidence>
<evidence type="ECO:0000256" key="1">
    <source>
        <dbReference type="SAM" id="SignalP"/>
    </source>
</evidence>
<dbReference type="Proteomes" id="UP001344251">
    <property type="component" value="Chromosome"/>
</dbReference>
<gene>
    <name evidence="2" type="ORF">OG863_02240</name>
</gene>
<reference evidence="2 3" key="1">
    <citation type="submission" date="2022-10" db="EMBL/GenBank/DDBJ databases">
        <title>The complete genomes of actinobacterial strains from the NBC collection.</title>
        <authorList>
            <person name="Joergensen T.S."/>
            <person name="Alvarez Arevalo M."/>
            <person name="Sterndorff E.B."/>
            <person name="Faurdal D."/>
            <person name="Vuksanovic O."/>
            <person name="Mourched A.-S."/>
            <person name="Charusanti P."/>
            <person name="Shaw S."/>
            <person name="Blin K."/>
            <person name="Weber T."/>
        </authorList>
    </citation>
    <scope>NUCLEOTIDE SEQUENCE [LARGE SCALE GENOMIC DNA]</scope>
    <source>
        <strain evidence="2 3">NBC 01774</strain>
    </source>
</reference>
<sequence>MRARPLTTAAVLALTTALLSAAAAPACPSAATAASDGRVVTTARLAGNTEVPVRGGSARFAAPPALLAALRARGVAVAEIDAQGQISPHYSTGGMSLGIRSGAVTNSGGKVGGELRFTRSGIALINIKTKKVARVTGFVGNLSQGTLSAVVNRGARITLGTFTRPRTNASIDTEAAALRMNIGITVTAAAAARLNAALGTTCFRGGGPLLHVRIDASLDPSVDLPTALNLGHGARRAGQEVQEAHGSWG</sequence>
<protein>
    <submittedName>
        <fullName evidence="2">Uncharacterized protein</fullName>
    </submittedName>
</protein>
<organism evidence="2 3">
    <name type="scientific">Streptomyces decoyicus</name>
    <dbReference type="NCBI Taxonomy" id="249567"/>
    <lineage>
        <taxon>Bacteria</taxon>
        <taxon>Bacillati</taxon>
        <taxon>Actinomycetota</taxon>
        <taxon>Actinomycetes</taxon>
        <taxon>Kitasatosporales</taxon>
        <taxon>Streptomycetaceae</taxon>
        <taxon>Streptomyces</taxon>
    </lineage>
</organism>
<name>A0ABZ1F9J8_9ACTN</name>
<keyword evidence="3" id="KW-1185">Reference proteome</keyword>
<dbReference type="EMBL" id="CP109106">
    <property type="protein sequence ID" value="WSB66876.1"/>
    <property type="molecule type" value="Genomic_DNA"/>
</dbReference>
<dbReference type="RefSeq" id="WP_326616060.1">
    <property type="nucleotide sequence ID" value="NZ_CP109106.1"/>
</dbReference>
<accession>A0ABZ1F9J8</accession>
<proteinExistence type="predicted"/>
<feature type="signal peptide" evidence="1">
    <location>
        <begin position="1"/>
        <end position="33"/>
    </location>
</feature>
<feature type="chain" id="PRO_5046213000" evidence="1">
    <location>
        <begin position="34"/>
        <end position="249"/>
    </location>
</feature>